<reference evidence="2 3" key="1">
    <citation type="submission" date="2023-02" db="EMBL/GenBank/DDBJ databases">
        <title>Complete genome sequence of a novel bacterium Oceanimonas sp. NTOU-MSR1 isolated from marine coast sediment.</title>
        <authorList>
            <person name="Yang H.-T."/>
            <person name="Chen Y.-L."/>
            <person name="Ho Y.-N."/>
        </authorList>
    </citation>
    <scope>NUCLEOTIDE SEQUENCE [LARGE SCALE GENOMIC DNA]</scope>
    <source>
        <strain evidence="2 3">NTOU-MSR1</strain>
    </source>
</reference>
<keyword evidence="3" id="KW-1185">Reference proteome</keyword>
<evidence type="ECO:0000313" key="3">
    <source>
        <dbReference type="Proteomes" id="UP001223802"/>
    </source>
</evidence>
<evidence type="ECO:0000256" key="1">
    <source>
        <dbReference type="SAM" id="SignalP"/>
    </source>
</evidence>
<sequence length="320" mass="34960">MLKQLLLSLMLLGFAGGAVASVFEVQLDPAPYSRAQARAQAVDLLLARLAGEPARASWVRDEMLENWPRYRAEEHSRGGYRVRFNQAELLPLLSSAGLHVWAGERPSLLVWQVNGERALDGADTRWRRASGDYGIPLLWPLWDLQEHMQLDKHRLLEGKGLAQASRRYGADTWLAVQRQGERLHWRLFGVNSEQALAQGDAGSPAELLAAVNGYWVAHQETRRAPLPGNSAPAEALSVGADAPGELTIVVSGLKQFTDMVRLEQRLNGLDGVKGVALLDSAGDQGRFRLTLASPAATPALSGAGLAPLGERRYRLAEADR</sequence>
<evidence type="ECO:0000313" key="2">
    <source>
        <dbReference type="EMBL" id="WMC09677.1"/>
    </source>
</evidence>
<dbReference type="AlphaFoldDB" id="A0AA50KMK3"/>
<feature type="signal peptide" evidence="1">
    <location>
        <begin position="1"/>
        <end position="20"/>
    </location>
</feature>
<dbReference type="InterPro" id="IPR018642">
    <property type="entry name" value="DUF2066"/>
</dbReference>
<feature type="chain" id="PRO_5041435378" evidence="1">
    <location>
        <begin position="21"/>
        <end position="320"/>
    </location>
</feature>
<organism evidence="2 3">
    <name type="scientific">Oceanimonas pelagia</name>
    <dbReference type="NCBI Taxonomy" id="3028314"/>
    <lineage>
        <taxon>Bacteria</taxon>
        <taxon>Pseudomonadati</taxon>
        <taxon>Pseudomonadota</taxon>
        <taxon>Gammaproteobacteria</taxon>
        <taxon>Aeromonadales</taxon>
        <taxon>Aeromonadaceae</taxon>
        <taxon>Oceanimonas</taxon>
    </lineage>
</organism>
<dbReference type="KEGG" id="ope:PU634_11175"/>
<proteinExistence type="predicted"/>
<accession>A0AA50KMK3</accession>
<dbReference type="RefSeq" id="WP_306760877.1">
    <property type="nucleotide sequence ID" value="NZ_CP118224.1"/>
</dbReference>
<gene>
    <name evidence="2" type="ORF">PU634_11175</name>
</gene>
<keyword evidence="1" id="KW-0732">Signal</keyword>
<dbReference type="EMBL" id="CP118224">
    <property type="protein sequence ID" value="WMC09677.1"/>
    <property type="molecule type" value="Genomic_DNA"/>
</dbReference>
<protein>
    <submittedName>
        <fullName evidence="2">DUF2066 domain-containing protein</fullName>
    </submittedName>
</protein>
<dbReference type="Pfam" id="PF09839">
    <property type="entry name" value="DUF2066"/>
    <property type="match status" value="1"/>
</dbReference>
<dbReference type="Proteomes" id="UP001223802">
    <property type="component" value="Chromosome"/>
</dbReference>
<name>A0AA50KMK3_9GAMM</name>